<gene>
    <name evidence="4" type="ORF">TSAR_016460</name>
</gene>
<dbReference type="Pfam" id="PF05199">
    <property type="entry name" value="GMC_oxred_C"/>
    <property type="match status" value="2"/>
</dbReference>
<dbReference type="PROSITE" id="PS00624">
    <property type="entry name" value="GMC_OXRED_2"/>
    <property type="match status" value="2"/>
</dbReference>
<dbReference type="PANTHER" id="PTHR11552:SF158">
    <property type="entry name" value="GH23626P-RELATED"/>
    <property type="match status" value="1"/>
</dbReference>
<sequence length="1238" mass="138248">MIDKTAMASMTKCILLTFSILLARSFAQNNGFFGISIIGNFFQAIKNLLRFSIGGLDFLVDFARYSHKEFPDSTPENGDEYDFIVVGAGSAGSAVAARLSEIEDATVLLIEAGANENLVMDIPILAPFILLNKFTNWNYLTEKSDNYCRGMVNQQCKINKGKVMGGTSSINFMLAIRGNKNDYDTWYNMTGDENWSYEGMLKSFKKMETFDAPLVNADPQYHNFNGPQRIANPPYHTKLADAFVEAGRELGFHPVDYNGEKMTGFNYVQATQINGERMSSNRAYLHPIRDRKNLVLTMNSLVTKVIIEKYTKTAVGIEFIKNSNKIRVKAKKEVILCAGAIASPQLLMVSGVGPAKHLESFNIDVLADLPVGENMMDHVAYGGLTFLVNTTDGIVVQKYLSPTDPSLQLFLTKRKGELTTTGAAEGLGYLNVDDPWVHNLEPNIELMFATGTFLSDSLIHVPFGITESQFIQFFASNLYKHAWFIWPLLMKPKSRGKILLKSKDVKTQPRILANYFDDPDDVRVSIEGIRIAIKVSKTQAMQKYGSKMIDKPVPGCEGYKYDSNDYWECALKTYTMTLWHHSGTCKMGKKDDKTAVVDTRLKVLGINNLRVVDASIMPEIVTAHINVPTIAIAIKNLLRLSIGGLKFLRDYARYSRSEFSDSMPKSGDEYDFIVVGAGSAGATVAARLSEIEDAKVLLIEAGGNENLIMDIPLLALYLQLNKPSNWAYLTEKNENYCRGIVNQECKVAKGKVMGGSSSLNFMIAVRGNKHDYDTWYNMTGDENWSYEGMLKSFKKMETFDAPLVDVDPAYHNFDGPQRIANPPYRTKLADAFVDAGKEMGFPPVDYNGEKQTGFSYMQATQVNGERMSSNRAYLHPIRGRKNLVLSMNSLATKVIIDKDSKTATGIEFIKNNKKIQVKAKKEVILSAGAIASPQLLMVSGIGPADHLKNFKIDVLADLPVGENMMDHVAYGGLYFVVNTTDGIVVPEYLLPTNPSLQQFLTKRTGEFTTAGGIEGLGYVNVDDPRADNLVPTIELMFGSVSFLADYLIHVPFGVTEKLFSLFYAPDLYKHTWIIWPLLMKPKSRGKILLKSSDMKVQPRLLGNYFDDPEDVRVLIKGIRMAIEVSKTQAMQKYGSKLVERLVPGCESHKYDTDDYWECALKTITITLWHHSGTCKMGKKDDKTAVVDTRLKILGFNNLRVMDASIMPEIVTAHINNEVRDEVYSPYYQRIISNGSSSK</sequence>
<dbReference type="AlphaFoldDB" id="A0A232EVB8"/>
<dbReference type="Gene3D" id="3.50.50.60">
    <property type="entry name" value="FAD/NAD(P)-binding domain"/>
    <property type="match status" value="2"/>
</dbReference>
<feature type="chain" id="PRO_5012646934" description="Glucose-methanol-choline oxidoreductase N-terminal domain-containing protein" evidence="2">
    <location>
        <begin position="28"/>
        <end position="1238"/>
    </location>
</feature>
<dbReference type="Pfam" id="PF00732">
    <property type="entry name" value="GMC_oxred_N"/>
    <property type="match status" value="2"/>
</dbReference>
<dbReference type="Gene3D" id="3.30.560.10">
    <property type="entry name" value="Glucose Oxidase, domain 3"/>
    <property type="match status" value="2"/>
</dbReference>
<keyword evidence="5" id="KW-1185">Reference proteome</keyword>
<evidence type="ECO:0000313" key="5">
    <source>
        <dbReference type="Proteomes" id="UP000215335"/>
    </source>
</evidence>
<dbReference type="EMBL" id="NNAY01002016">
    <property type="protein sequence ID" value="OXU22302.1"/>
    <property type="molecule type" value="Genomic_DNA"/>
</dbReference>
<dbReference type="InterPro" id="IPR007867">
    <property type="entry name" value="GMC_OxRtase_C"/>
</dbReference>
<dbReference type="InterPro" id="IPR000172">
    <property type="entry name" value="GMC_OxRdtase_N"/>
</dbReference>
<proteinExistence type="inferred from homology"/>
<evidence type="ECO:0000259" key="3">
    <source>
        <dbReference type="PROSITE" id="PS00624"/>
    </source>
</evidence>
<evidence type="ECO:0000256" key="2">
    <source>
        <dbReference type="SAM" id="SignalP"/>
    </source>
</evidence>
<dbReference type="STRING" id="543379.A0A232EVB8"/>
<comment type="similarity">
    <text evidence="1">Belongs to the GMC oxidoreductase family.</text>
</comment>
<dbReference type="SUPFAM" id="SSF54373">
    <property type="entry name" value="FAD-linked reductases, C-terminal domain"/>
    <property type="match status" value="2"/>
</dbReference>
<feature type="signal peptide" evidence="2">
    <location>
        <begin position="1"/>
        <end position="27"/>
    </location>
</feature>
<dbReference type="PANTHER" id="PTHR11552">
    <property type="entry name" value="GLUCOSE-METHANOL-CHOLINE GMC OXIDOREDUCTASE"/>
    <property type="match status" value="1"/>
</dbReference>
<dbReference type="GO" id="GO:0050660">
    <property type="term" value="F:flavin adenine dinucleotide binding"/>
    <property type="evidence" value="ECO:0007669"/>
    <property type="project" value="InterPro"/>
</dbReference>
<evidence type="ECO:0000256" key="1">
    <source>
        <dbReference type="ARBA" id="ARBA00010790"/>
    </source>
</evidence>
<dbReference type="InterPro" id="IPR012132">
    <property type="entry name" value="GMC_OxRdtase"/>
</dbReference>
<feature type="domain" description="Glucose-methanol-choline oxidoreductase N-terminal" evidence="3">
    <location>
        <begin position="339"/>
        <end position="353"/>
    </location>
</feature>
<dbReference type="SUPFAM" id="SSF51905">
    <property type="entry name" value="FAD/NAD(P)-binding domain"/>
    <property type="match status" value="2"/>
</dbReference>
<reference evidence="4 5" key="1">
    <citation type="journal article" date="2017" name="Curr. Biol.">
        <title>The Evolution of Venom by Co-option of Single-Copy Genes.</title>
        <authorList>
            <person name="Martinson E.O."/>
            <person name="Mrinalini"/>
            <person name="Kelkar Y.D."/>
            <person name="Chang C.H."/>
            <person name="Werren J.H."/>
        </authorList>
    </citation>
    <scope>NUCLEOTIDE SEQUENCE [LARGE SCALE GENOMIC DNA]</scope>
    <source>
        <strain evidence="4 5">Alberta</strain>
        <tissue evidence="4">Whole body</tissue>
    </source>
</reference>
<dbReference type="OrthoDB" id="269227at2759"/>
<dbReference type="GO" id="GO:0016614">
    <property type="term" value="F:oxidoreductase activity, acting on CH-OH group of donors"/>
    <property type="evidence" value="ECO:0007669"/>
    <property type="project" value="InterPro"/>
</dbReference>
<protein>
    <recommendedName>
        <fullName evidence="3">Glucose-methanol-choline oxidoreductase N-terminal domain-containing protein</fullName>
    </recommendedName>
</protein>
<accession>A0A232EVB8</accession>
<dbReference type="InterPro" id="IPR036188">
    <property type="entry name" value="FAD/NAD-bd_sf"/>
</dbReference>
<name>A0A232EVB8_9HYME</name>
<dbReference type="Proteomes" id="UP000215335">
    <property type="component" value="Unassembled WGS sequence"/>
</dbReference>
<feature type="domain" description="Glucose-methanol-choline oxidoreductase N-terminal" evidence="3">
    <location>
        <begin position="928"/>
        <end position="942"/>
    </location>
</feature>
<evidence type="ECO:0000313" key="4">
    <source>
        <dbReference type="EMBL" id="OXU22302.1"/>
    </source>
</evidence>
<organism evidence="4 5">
    <name type="scientific">Trichomalopsis sarcophagae</name>
    <dbReference type="NCBI Taxonomy" id="543379"/>
    <lineage>
        <taxon>Eukaryota</taxon>
        <taxon>Metazoa</taxon>
        <taxon>Ecdysozoa</taxon>
        <taxon>Arthropoda</taxon>
        <taxon>Hexapoda</taxon>
        <taxon>Insecta</taxon>
        <taxon>Pterygota</taxon>
        <taxon>Neoptera</taxon>
        <taxon>Endopterygota</taxon>
        <taxon>Hymenoptera</taxon>
        <taxon>Apocrita</taxon>
        <taxon>Proctotrupomorpha</taxon>
        <taxon>Chalcidoidea</taxon>
        <taxon>Pteromalidae</taxon>
        <taxon>Pteromalinae</taxon>
        <taxon>Trichomalopsis</taxon>
    </lineage>
</organism>
<keyword evidence="2" id="KW-0732">Signal</keyword>
<comment type="caution">
    <text evidence="4">The sequence shown here is derived from an EMBL/GenBank/DDBJ whole genome shotgun (WGS) entry which is preliminary data.</text>
</comment>